<evidence type="ECO:0000313" key="2">
    <source>
        <dbReference type="Proteomes" id="UP000244890"/>
    </source>
</evidence>
<proteinExistence type="predicted"/>
<reference evidence="1 2" key="1">
    <citation type="submission" date="2017-06" db="EMBL/GenBank/DDBJ databases">
        <title>Complete genome of Helicobacter apodemus.</title>
        <authorList>
            <person name="Cho S."/>
        </authorList>
    </citation>
    <scope>NUCLEOTIDE SEQUENCE [LARGE SCALE GENOMIC DNA]</scope>
    <source>
        <strain evidence="2">SNUVETPUB-15-01</strain>
    </source>
</reference>
<sequence>MIKQLGQLAQIQNNLQNSATQATQFNATLPMRLEVMEKMQGIRYMLKIGNITMETKSLKELEIGGKYWAMMAKSNGSITLSDLIKQPDLLKTQNIPLRLNPEAMAQFLKEGENPFETMKGFLMDRLAQAESKWEFAFLSHMLMSLRQKVLTLPLHYDEKKDGFLQLRKKQANNHDYLEFYSVFANLGATWGYLYKLNNGIKLDISVMYESIAKLLKNNLNELEFINQVNIHTNSEIKPLYDFNDFLLDLEG</sequence>
<gene>
    <name evidence="1" type="ORF">CDV25_09210</name>
</gene>
<evidence type="ECO:0000313" key="1">
    <source>
        <dbReference type="EMBL" id="AWI34920.1"/>
    </source>
</evidence>
<dbReference type="RefSeq" id="WP_108911689.1">
    <property type="nucleotide sequence ID" value="NZ_CP021886.1"/>
</dbReference>
<protein>
    <submittedName>
        <fullName evidence="1">Uncharacterized protein</fullName>
    </submittedName>
</protein>
<dbReference type="Proteomes" id="UP000244890">
    <property type="component" value="Chromosome"/>
</dbReference>
<accession>A0A2U8FF60</accession>
<dbReference type="AlphaFoldDB" id="A0A2U8FF60"/>
<dbReference type="OrthoDB" id="5329898at2"/>
<dbReference type="KEGG" id="had:CDV25_09210"/>
<dbReference type="EMBL" id="CP021886">
    <property type="protein sequence ID" value="AWI34920.1"/>
    <property type="molecule type" value="Genomic_DNA"/>
</dbReference>
<organism evidence="1 2">
    <name type="scientific">Helicobacter apodemus</name>
    <dbReference type="NCBI Taxonomy" id="135569"/>
    <lineage>
        <taxon>Bacteria</taxon>
        <taxon>Pseudomonadati</taxon>
        <taxon>Campylobacterota</taxon>
        <taxon>Epsilonproteobacteria</taxon>
        <taxon>Campylobacterales</taxon>
        <taxon>Helicobacteraceae</taxon>
        <taxon>Helicobacter</taxon>
    </lineage>
</organism>
<name>A0A2U8FF60_9HELI</name>